<protein>
    <submittedName>
        <fullName evidence="1">Uncharacterized protein</fullName>
    </submittedName>
</protein>
<dbReference type="Proteomes" id="UP000249218">
    <property type="component" value="Unassembled WGS sequence"/>
</dbReference>
<dbReference type="Gene3D" id="3.30.40.10">
    <property type="entry name" value="Zinc/RING finger domain, C3HC4 (zinc finger)"/>
    <property type="match status" value="1"/>
</dbReference>
<evidence type="ECO:0000313" key="2">
    <source>
        <dbReference type="Proteomes" id="UP000249218"/>
    </source>
</evidence>
<dbReference type="AlphaFoldDB" id="A0A2W1BII5"/>
<name>A0A2W1BII5_HELAM</name>
<dbReference type="InterPro" id="IPR011011">
    <property type="entry name" value="Znf_FYVE_PHD"/>
</dbReference>
<dbReference type="EMBL" id="KZ150034">
    <property type="protein sequence ID" value="PZC74668.1"/>
    <property type="molecule type" value="Genomic_DNA"/>
</dbReference>
<keyword evidence="2" id="KW-1185">Reference proteome</keyword>
<dbReference type="InterPro" id="IPR013083">
    <property type="entry name" value="Znf_RING/FYVE/PHD"/>
</dbReference>
<sequence>MFLAERSRPFYGPAYKTPKIITPVPKTPLVPRKRKIKEDLTVPLNVKLNPYREPDLNTTYDAIHTPLKQGRYENAFKEFIRRGKESLFDEYYEYLQRVLSKMAEIISSCTSEDILIRHKKNYNTMPTMQTPNAGGHRLTGAHRSLPAAAPLPRRCIRGPVHLIIRNSTSPVKPVITLHTPWCLVCGKGERLRECPNCPSAFHLACRREWLVTVILTDHASIVLNLCQSRQREDRVDFLTKVNYDAVIKHLETVDFSFLDHDIEANEAATLFVGKITTAIEAAPFDTIQ</sequence>
<reference evidence="1 2" key="1">
    <citation type="journal article" date="2017" name="BMC Biol.">
        <title>Genomic innovations, transcriptional plasticity and gene loss underlying the evolution and divergence of two highly polyphagous and invasive Helicoverpa pest species.</title>
        <authorList>
            <person name="Pearce S.L."/>
            <person name="Clarke D.F."/>
            <person name="East P.D."/>
            <person name="Elfekih S."/>
            <person name="Gordon K.H."/>
            <person name="Jermiin L.S."/>
            <person name="McGaughran A."/>
            <person name="Oakeshott J.G."/>
            <person name="Papanikolaou A."/>
            <person name="Perera O.P."/>
            <person name="Rane R.V."/>
            <person name="Richards S."/>
            <person name="Tay W.T."/>
            <person name="Walsh T.K."/>
            <person name="Anderson A."/>
            <person name="Anderson C.J."/>
            <person name="Asgari S."/>
            <person name="Board P.G."/>
            <person name="Bretschneider A."/>
            <person name="Campbell P.M."/>
            <person name="Chertemps T."/>
            <person name="Christeller J.T."/>
            <person name="Coppin C.W."/>
            <person name="Downes S.J."/>
            <person name="Duan G."/>
            <person name="Farnsworth C.A."/>
            <person name="Good R.T."/>
            <person name="Han L.B."/>
            <person name="Han Y.C."/>
            <person name="Hatje K."/>
            <person name="Horne I."/>
            <person name="Huang Y.P."/>
            <person name="Hughes D.S."/>
            <person name="Jacquin-Joly E."/>
            <person name="James W."/>
            <person name="Jhangiani S."/>
            <person name="Kollmar M."/>
            <person name="Kuwar S.S."/>
            <person name="Li S."/>
            <person name="Liu N.Y."/>
            <person name="Maibeche M.T."/>
            <person name="Miller J.R."/>
            <person name="Montagne N."/>
            <person name="Perry T."/>
            <person name="Qu J."/>
            <person name="Song S.V."/>
            <person name="Sutton G.G."/>
            <person name="Vogel H."/>
            <person name="Walenz B.P."/>
            <person name="Xu W."/>
            <person name="Zhang H.J."/>
            <person name="Zou Z."/>
            <person name="Batterham P."/>
            <person name="Edwards O.R."/>
            <person name="Feyereisen R."/>
            <person name="Gibbs R.A."/>
            <person name="Heckel D.G."/>
            <person name="McGrath A."/>
            <person name="Robin C."/>
            <person name="Scherer S.E."/>
            <person name="Worley K.C."/>
            <person name="Wu Y.D."/>
        </authorList>
    </citation>
    <scope>NUCLEOTIDE SEQUENCE [LARGE SCALE GENOMIC DNA]</scope>
    <source>
        <strain evidence="1">Harm_GR_Male_#8</strain>
        <tissue evidence="1">Whole organism</tissue>
    </source>
</reference>
<accession>A0A2W1BII5</accession>
<organism evidence="1 2">
    <name type="scientific">Helicoverpa armigera</name>
    <name type="common">Cotton bollworm</name>
    <name type="synonym">Heliothis armigera</name>
    <dbReference type="NCBI Taxonomy" id="29058"/>
    <lineage>
        <taxon>Eukaryota</taxon>
        <taxon>Metazoa</taxon>
        <taxon>Ecdysozoa</taxon>
        <taxon>Arthropoda</taxon>
        <taxon>Hexapoda</taxon>
        <taxon>Insecta</taxon>
        <taxon>Pterygota</taxon>
        <taxon>Neoptera</taxon>
        <taxon>Endopterygota</taxon>
        <taxon>Lepidoptera</taxon>
        <taxon>Glossata</taxon>
        <taxon>Ditrysia</taxon>
        <taxon>Noctuoidea</taxon>
        <taxon>Noctuidae</taxon>
        <taxon>Heliothinae</taxon>
        <taxon>Helicoverpa</taxon>
    </lineage>
</organism>
<gene>
    <name evidence="1" type="primary">HaOG207387</name>
    <name evidence="1" type="ORF">B5X24_HaOG207387</name>
</gene>
<proteinExistence type="predicted"/>
<dbReference type="OrthoDB" id="62853at2759"/>
<dbReference type="SUPFAM" id="SSF57903">
    <property type="entry name" value="FYVE/PHD zinc finger"/>
    <property type="match status" value="1"/>
</dbReference>
<evidence type="ECO:0000313" key="1">
    <source>
        <dbReference type="EMBL" id="PZC74668.1"/>
    </source>
</evidence>